<evidence type="ECO:0000259" key="6">
    <source>
        <dbReference type="Pfam" id="PF08614"/>
    </source>
</evidence>
<dbReference type="PROSITE" id="PS00678">
    <property type="entry name" value="WD_REPEATS_1"/>
    <property type="match status" value="3"/>
</dbReference>
<evidence type="ECO:0000256" key="2">
    <source>
        <dbReference type="ARBA" id="ARBA00022737"/>
    </source>
</evidence>
<dbReference type="SUPFAM" id="SSF50978">
    <property type="entry name" value="WD40 repeat-like"/>
    <property type="match status" value="1"/>
</dbReference>
<accession>A0A5C7H327</accession>
<dbReference type="InterPro" id="IPR019775">
    <property type="entry name" value="WD40_repeat_CS"/>
</dbReference>
<dbReference type="FunFam" id="2.130.10.10:FF:000809">
    <property type="entry name" value="Autophagy-related protein 16"/>
    <property type="match status" value="1"/>
</dbReference>
<feature type="repeat" description="WD" evidence="3">
    <location>
        <begin position="633"/>
        <end position="674"/>
    </location>
</feature>
<dbReference type="AlphaFoldDB" id="A0A5C7H327"/>
<feature type="repeat" description="WD" evidence="3">
    <location>
        <begin position="890"/>
        <end position="922"/>
    </location>
</feature>
<dbReference type="SMART" id="SM00320">
    <property type="entry name" value="WD40"/>
    <property type="match status" value="7"/>
</dbReference>
<evidence type="ECO:0000256" key="4">
    <source>
        <dbReference type="SAM" id="Coils"/>
    </source>
</evidence>
<organism evidence="7 8">
    <name type="scientific">Acer yangbiense</name>
    <dbReference type="NCBI Taxonomy" id="1000413"/>
    <lineage>
        <taxon>Eukaryota</taxon>
        <taxon>Viridiplantae</taxon>
        <taxon>Streptophyta</taxon>
        <taxon>Embryophyta</taxon>
        <taxon>Tracheophyta</taxon>
        <taxon>Spermatophyta</taxon>
        <taxon>Magnoliopsida</taxon>
        <taxon>eudicotyledons</taxon>
        <taxon>Gunneridae</taxon>
        <taxon>Pentapetalae</taxon>
        <taxon>rosids</taxon>
        <taxon>malvids</taxon>
        <taxon>Sapindales</taxon>
        <taxon>Sapindaceae</taxon>
        <taxon>Hippocastanoideae</taxon>
        <taxon>Acereae</taxon>
        <taxon>Acer</taxon>
    </lineage>
</organism>
<evidence type="ECO:0000256" key="5">
    <source>
        <dbReference type="SAM" id="MobiDB-lite"/>
    </source>
</evidence>
<feature type="repeat" description="WD" evidence="3">
    <location>
        <begin position="717"/>
        <end position="759"/>
    </location>
</feature>
<gene>
    <name evidence="7" type="ORF">EZV62_023882</name>
</gene>
<evidence type="ECO:0000313" key="7">
    <source>
        <dbReference type="EMBL" id="TXG51358.1"/>
    </source>
</evidence>
<dbReference type="Pfam" id="PF00400">
    <property type="entry name" value="WD40"/>
    <property type="match status" value="7"/>
</dbReference>
<dbReference type="InterPro" id="IPR036322">
    <property type="entry name" value="WD40_repeat_dom_sf"/>
</dbReference>
<dbReference type="PANTHER" id="PTHR19878:SF8">
    <property type="entry name" value="AUTOPHAGY-RELATED 16, ISOFORM F"/>
    <property type="match status" value="1"/>
</dbReference>
<dbReference type="OrthoDB" id="538223at2759"/>
<protein>
    <recommendedName>
        <fullName evidence="6">Autophagy-related protein 16 domain-containing protein</fullName>
    </recommendedName>
</protein>
<dbReference type="Gene3D" id="2.130.10.10">
    <property type="entry name" value="YVTN repeat-like/Quinoprotein amine dehydrogenase"/>
    <property type="match status" value="2"/>
</dbReference>
<dbReference type="Gene3D" id="3.40.50.1820">
    <property type="entry name" value="alpha/beta hydrolase"/>
    <property type="match status" value="1"/>
</dbReference>
<dbReference type="PANTHER" id="PTHR19878">
    <property type="entry name" value="AUTOPHAGY PROTEIN 16-LIKE"/>
    <property type="match status" value="1"/>
</dbReference>
<feature type="repeat" description="WD" evidence="3">
    <location>
        <begin position="675"/>
        <end position="716"/>
    </location>
</feature>
<feature type="repeat" description="WD" evidence="3">
    <location>
        <begin position="861"/>
        <end position="889"/>
    </location>
</feature>
<feature type="region of interest" description="Disordered" evidence="5">
    <location>
        <begin position="289"/>
        <end position="311"/>
    </location>
</feature>
<dbReference type="InterPro" id="IPR001680">
    <property type="entry name" value="WD40_rpt"/>
</dbReference>
<name>A0A5C7H327_9ROSI</name>
<keyword evidence="2" id="KW-0677">Repeat</keyword>
<evidence type="ECO:0000313" key="8">
    <source>
        <dbReference type="Proteomes" id="UP000323000"/>
    </source>
</evidence>
<dbReference type="InterPro" id="IPR015943">
    <property type="entry name" value="WD40/YVTN_repeat-like_dom_sf"/>
</dbReference>
<feature type="repeat" description="WD" evidence="3">
    <location>
        <begin position="768"/>
        <end position="800"/>
    </location>
</feature>
<keyword evidence="8" id="KW-1185">Reference proteome</keyword>
<evidence type="ECO:0000256" key="1">
    <source>
        <dbReference type="ARBA" id="ARBA00022574"/>
    </source>
</evidence>
<feature type="domain" description="Autophagy-related protein 16" evidence="6">
    <location>
        <begin position="458"/>
        <end position="580"/>
    </location>
</feature>
<dbReference type="GO" id="GO:0000045">
    <property type="term" value="P:autophagosome assembly"/>
    <property type="evidence" value="ECO:0007669"/>
    <property type="project" value="InterPro"/>
</dbReference>
<dbReference type="CDD" id="cd22887">
    <property type="entry name" value="Atg16_CCD"/>
    <property type="match status" value="1"/>
</dbReference>
<dbReference type="EMBL" id="VAHF01000011">
    <property type="protein sequence ID" value="TXG51358.1"/>
    <property type="molecule type" value="Genomic_DNA"/>
</dbReference>
<dbReference type="InterPro" id="IPR045160">
    <property type="entry name" value="ATG16"/>
</dbReference>
<dbReference type="InterPro" id="IPR013923">
    <property type="entry name" value="Autophagy-rel_prot_16_dom"/>
</dbReference>
<dbReference type="InterPro" id="IPR020472">
    <property type="entry name" value="WD40_PAC1"/>
</dbReference>
<dbReference type="Proteomes" id="UP000323000">
    <property type="component" value="Chromosome 11"/>
</dbReference>
<dbReference type="CDD" id="cd00200">
    <property type="entry name" value="WD40"/>
    <property type="match status" value="1"/>
</dbReference>
<dbReference type="PROSITE" id="PS50082">
    <property type="entry name" value="WD_REPEATS_2"/>
    <property type="match status" value="6"/>
</dbReference>
<evidence type="ECO:0000256" key="3">
    <source>
        <dbReference type="PROSITE-ProRule" id="PRU00221"/>
    </source>
</evidence>
<sequence length="922" mass="103258">MGGVTSSMAAKFAFFPPNPPSYKLITDDATGLLLMDPFPHRENVDVLRLPTRRGTEVVAVYVRHPMATSTLLYSHGNAADIGQMYELFIELSIHLRVNLMGYDYSGYGQSSGKPTEQNTYADIEAAYKCLEENYGTKQEDIILYGQSVGSGPTLDLAARLLRIRAVVLHSPILSGLRVMYPVKRTYWFDIYKNIDKIPLVKCPVLVIHGTSDDVVDCSHGKQLWELCLEKYEPLWLKGGNHCDLELYPEYLRHLKKFISTVEKSPSRRNSSRRSTDQIEHARRSTDCFEAPRKSMDRREKPRKSTDRPEKLRIHEYKFNNINKLEKLKISFDHMEKSRRSVEYREKSRSIDQQLERARKSVDWLDRIRAEIPFLSSISILCSTEEHHNSSLSLSGGNLILDDSSTLQSIRSIMSQEEIAREAIKHALKALRRRHLVEEGAHGPALIALSTPIISQGSEWKEKAENLETELQQCYKAQSRLSEQLVVEVAESRVSKALLKDNESQIASLQEGLTQSRDDCSQLKADLEEKIKALELIVSENHQIRAQLEEMIAKAKNAEAENKMLIDRWMLQKMQDAERLNEANALYEHLIDQLKASGLEKLARQQVDGVVRRSEEGAEFFMDSIVPTSYKHKINAHEGGCASILFENNSGKLISGGQDRSIKLWDTNTGTLISTLYGCLGSVLDLSITHDNRSVIAASSSNNLYVWDVQSGRVRHTLTGHTDKVCSVDVSKISSRHVVSAAYDRTIKVWDLQKGYCTNTIIFHSNCNSLAFSTDGQTIFSGHVDGNLRLWDIQTGKLLSEVAAHSLAAVTSISVSRSGNIVLTSGRDNMHNLFDIRSLEVCGTLRASGNRVASNWSRSCISPDENYVAAGSADGSMYIWSISKADIVSTLKEHTGSVLCCSWSGLGKPLASADKNGVVCIWA</sequence>
<dbReference type="PRINTS" id="PR00320">
    <property type="entry name" value="GPROTEINBRPT"/>
</dbReference>
<dbReference type="SUPFAM" id="SSF53474">
    <property type="entry name" value="alpha/beta-Hydrolases"/>
    <property type="match status" value="1"/>
</dbReference>
<comment type="caution">
    <text evidence="7">The sequence shown here is derived from an EMBL/GenBank/DDBJ whole genome shotgun (WGS) entry which is preliminary data.</text>
</comment>
<proteinExistence type="predicted"/>
<feature type="coiled-coil region" evidence="4">
    <location>
        <begin position="516"/>
        <end position="596"/>
    </location>
</feature>
<reference evidence="8" key="1">
    <citation type="journal article" date="2019" name="Gigascience">
        <title>De novo genome assembly of the endangered Acer yangbiense, a plant species with extremely small populations endemic to Yunnan Province, China.</title>
        <authorList>
            <person name="Yang J."/>
            <person name="Wariss H.M."/>
            <person name="Tao L."/>
            <person name="Zhang R."/>
            <person name="Yun Q."/>
            <person name="Hollingsworth P."/>
            <person name="Dao Z."/>
            <person name="Luo G."/>
            <person name="Guo H."/>
            <person name="Ma Y."/>
            <person name="Sun W."/>
        </authorList>
    </citation>
    <scope>NUCLEOTIDE SEQUENCE [LARGE SCALE GENOMIC DNA]</scope>
    <source>
        <strain evidence="8">cv. Malutang</strain>
    </source>
</reference>
<keyword evidence="1 3" id="KW-0853">WD repeat</keyword>
<dbReference type="InterPro" id="IPR029058">
    <property type="entry name" value="AB_hydrolase_fold"/>
</dbReference>
<dbReference type="PROSITE" id="PS50294">
    <property type="entry name" value="WD_REPEATS_REGION"/>
    <property type="match status" value="3"/>
</dbReference>
<dbReference type="Pfam" id="PF08614">
    <property type="entry name" value="ATG16"/>
    <property type="match status" value="1"/>
</dbReference>
<keyword evidence="4" id="KW-0175">Coiled coil</keyword>